<accession>A0ABM1EZ69</accession>
<evidence type="ECO:0000256" key="2">
    <source>
        <dbReference type="ARBA" id="ARBA00022737"/>
    </source>
</evidence>
<evidence type="ECO:0000256" key="4">
    <source>
        <dbReference type="PROSITE-ProRule" id="PRU00339"/>
    </source>
</evidence>
<keyword evidence="2" id="KW-0677">Repeat</keyword>
<keyword evidence="5" id="KW-0256">Endoplasmic reticulum</keyword>
<sequence length="278" mass="32266">MLRKFRDDNDRRSEEVVEIYEECLTSKMNKLGNEKWLVYEQVCLAALDCSRQDIAQKCLSALRHQFPDSSRVKKLAAMQHESLGSYERAIRIYDSLQHQDESSSSVRKRRISILHAAGKTSDAIVELNAYLKQFMSDYEAWMELCDLYISENDYAKASYCMEEVLLSNPHNHLYHQRYADIRYTQGTIDNMELARAHYSQAVALNCNNVRAMYGLFLSASNIASAPKSTVQRKRDNIKYAMWAANQIHERYQKLNKENDTQMKAVDDMLESLQFATVN</sequence>
<evidence type="ECO:0000313" key="7">
    <source>
        <dbReference type="Proteomes" id="UP000695022"/>
    </source>
</evidence>
<comment type="function">
    <text evidence="5">Part of the endoplasmic reticulum membrane protein complex (EMC) that enables the energy-independent insertion into endoplasmic reticulum membranes of newly synthesized membrane proteins.</text>
</comment>
<proteinExistence type="inferred from homology"/>
<dbReference type="PANTHER" id="PTHR12760">
    <property type="entry name" value="TETRATRICOPEPTIDE REPEAT PROTEIN"/>
    <property type="match status" value="1"/>
</dbReference>
<gene>
    <name evidence="8" type="primary">LOC106817346</name>
</gene>
<comment type="subunit">
    <text evidence="5">Component of the ER membrane protein complex (EMC).</text>
</comment>
<dbReference type="InterPro" id="IPR055217">
    <property type="entry name" value="TPR_EMC2"/>
</dbReference>
<comment type="similarity">
    <text evidence="1 5">Belongs to the EMC2 family.</text>
</comment>
<dbReference type="Gene3D" id="1.25.40.10">
    <property type="entry name" value="Tetratricopeptide repeat domain"/>
    <property type="match status" value="1"/>
</dbReference>
<organism evidence="7 8">
    <name type="scientific">Priapulus caudatus</name>
    <name type="common">Priapulid worm</name>
    <dbReference type="NCBI Taxonomy" id="37621"/>
    <lineage>
        <taxon>Eukaryota</taxon>
        <taxon>Metazoa</taxon>
        <taxon>Ecdysozoa</taxon>
        <taxon>Scalidophora</taxon>
        <taxon>Priapulida</taxon>
        <taxon>Priapulimorpha</taxon>
        <taxon>Priapulimorphida</taxon>
        <taxon>Priapulidae</taxon>
        <taxon>Priapulus</taxon>
    </lineage>
</organism>
<dbReference type="GeneID" id="106817346"/>
<evidence type="ECO:0000256" key="5">
    <source>
        <dbReference type="RuleBase" id="RU367091"/>
    </source>
</evidence>
<evidence type="ECO:0000259" key="6">
    <source>
        <dbReference type="Pfam" id="PF22890"/>
    </source>
</evidence>
<dbReference type="PROSITE" id="PS50005">
    <property type="entry name" value="TPR"/>
    <property type="match status" value="1"/>
</dbReference>
<dbReference type="Pfam" id="PF22890">
    <property type="entry name" value="TPR_EMC2"/>
    <property type="match status" value="1"/>
</dbReference>
<dbReference type="Proteomes" id="UP000695022">
    <property type="component" value="Unplaced"/>
</dbReference>
<reference evidence="8" key="1">
    <citation type="submission" date="2025-08" db="UniProtKB">
        <authorList>
            <consortium name="RefSeq"/>
        </authorList>
    </citation>
    <scope>IDENTIFICATION</scope>
</reference>
<protein>
    <recommendedName>
        <fullName evidence="5">ER membrane protein complex subunit 2</fullName>
    </recommendedName>
</protein>
<evidence type="ECO:0000313" key="8">
    <source>
        <dbReference type="RefSeq" id="XP_014677490.1"/>
    </source>
</evidence>
<name>A0ABM1EZ69_PRICU</name>
<dbReference type="InterPro" id="IPR039856">
    <property type="entry name" value="EMC2-like"/>
</dbReference>
<keyword evidence="3 4" id="KW-0802">TPR repeat</keyword>
<keyword evidence="7" id="KW-1185">Reference proteome</keyword>
<keyword evidence="5" id="KW-0472">Membrane</keyword>
<feature type="repeat" description="TPR" evidence="4">
    <location>
        <begin position="138"/>
        <end position="171"/>
    </location>
</feature>
<dbReference type="InterPro" id="IPR011990">
    <property type="entry name" value="TPR-like_helical_dom_sf"/>
</dbReference>
<dbReference type="RefSeq" id="XP_014677490.1">
    <property type="nucleotide sequence ID" value="XM_014822004.1"/>
</dbReference>
<evidence type="ECO:0000256" key="1">
    <source>
        <dbReference type="ARBA" id="ARBA00010361"/>
    </source>
</evidence>
<comment type="subcellular location">
    <subcellularLocation>
        <location evidence="5">Endoplasmic reticulum membrane</location>
        <topology evidence="5">Peripheral membrane protein</topology>
        <orientation evidence="5">Cytoplasmic side</orientation>
    </subcellularLocation>
</comment>
<dbReference type="InterPro" id="IPR019734">
    <property type="entry name" value="TPR_rpt"/>
</dbReference>
<feature type="domain" description="EMC2 TPR-like" evidence="6">
    <location>
        <begin position="72"/>
        <end position="182"/>
    </location>
</feature>
<evidence type="ECO:0000256" key="3">
    <source>
        <dbReference type="ARBA" id="ARBA00022803"/>
    </source>
</evidence>
<dbReference type="SUPFAM" id="SSF48452">
    <property type="entry name" value="TPR-like"/>
    <property type="match status" value="1"/>
</dbReference>